<dbReference type="Gene3D" id="2.30.22.10">
    <property type="entry name" value="Head domain of nucleotide exchange factor GrpE"/>
    <property type="match status" value="1"/>
</dbReference>
<dbReference type="GO" id="GO:0006457">
    <property type="term" value="P:protein folding"/>
    <property type="evidence" value="ECO:0007669"/>
    <property type="project" value="InterPro"/>
</dbReference>
<keyword evidence="3" id="KW-0963">Cytoplasm</keyword>
<feature type="coiled-coil region" evidence="5">
    <location>
        <begin position="14"/>
        <end position="41"/>
    </location>
</feature>
<dbReference type="SUPFAM" id="SSF58014">
    <property type="entry name" value="Coiled-coil domain of nucleotide exchange factor GrpE"/>
    <property type="match status" value="1"/>
</dbReference>
<dbReference type="InterPro" id="IPR009012">
    <property type="entry name" value="GrpE_head"/>
</dbReference>
<dbReference type="PANTHER" id="PTHR21237">
    <property type="entry name" value="GRPE PROTEIN"/>
    <property type="match status" value="1"/>
</dbReference>
<dbReference type="Proteomes" id="UP000070449">
    <property type="component" value="Unassembled WGS sequence"/>
</dbReference>
<comment type="function">
    <text evidence="3">Participates actively in the response to hyperosmotic and heat shock by preventing the aggregation of stress-denatured proteins, in association with DnaK and GrpE. It is the nucleotide exchange factor for DnaK and may function as a thermosensor. Unfolded proteins bind initially to DnaJ; upon interaction with the DnaJ-bound protein, DnaK hydrolyzes its bound ATP, resulting in the formation of a stable complex. GrpE releases ADP from DnaK; ATP binding to DnaK triggers the release of the substrate protein, thus completing the reaction cycle. Several rounds of ATP-dependent interactions between DnaJ, DnaK and GrpE are required for fully efficient folding.</text>
</comment>
<dbReference type="PRINTS" id="PR00773">
    <property type="entry name" value="GRPEPROTEIN"/>
</dbReference>
<dbReference type="InterPro" id="IPR013805">
    <property type="entry name" value="GrpE_CC"/>
</dbReference>
<comment type="subunit">
    <text evidence="3">Homodimer.</text>
</comment>
<dbReference type="AlphaFoldDB" id="A0A136KLT9"/>
<evidence type="ECO:0000256" key="2">
    <source>
        <dbReference type="ARBA" id="ARBA00023186"/>
    </source>
</evidence>
<comment type="similarity">
    <text evidence="1 3 4">Belongs to the GrpE family.</text>
</comment>
<evidence type="ECO:0000256" key="4">
    <source>
        <dbReference type="RuleBase" id="RU004478"/>
    </source>
</evidence>
<keyword evidence="2 3" id="KW-0143">Chaperone</keyword>
<accession>A0A136KLT9</accession>
<evidence type="ECO:0000313" key="7">
    <source>
        <dbReference type="Proteomes" id="UP000070449"/>
    </source>
</evidence>
<evidence type="ECO:0000256" key="3">
    <source>
        <dbReference type="HAMAP-Rule" id="MF_01151"/>
    </source>
</evidence>
<dbReference type="GO" id="GO:0042803">
    <property type="term" value="F:protein homodimerization activity"/>
    <property type="evidence" value="ECO:0007669"/>
    <property type="project" value="InterPro"/>
</dbReference>
<evidence type="ECO:0000313" key="6">
    <source>
        <dbReference type="EMBL" id="KXK10268.1"/>
    </source>
</evidence>
<protein>
    <recommendedName>
        <fullName evidence="3">Protein GrpE</fullName>
    </recommendedName>
    <alternativeName>
        <fullName evidence="3">HSP-70 cofactor</fullName>
    </alternativeName>
</protein>
<dbReference type="EMBL" id="JYPD01000006">
    <property type="protein sequence ID" value="KXK10268.1"/>
    <property type="molecule type" value="Genomic_DNA"/>
</dbReference>
<evidence type="ECO:0000256" key="5">
    <source>
        <dbReference type="SAM" id="Coils"/>
    </source>
</evidence>
<organism evidence="6 7">
    <name type="scientific">candidate division WS6 bacterium OLB21</name>
    <dbReference type="NCBI Taxonomy" id="1617427"/>
    <lineage>
        <taxon>Bacteria</taxon>
        <taxon>Candidatus Dojkabacteria</taxon>
    </lineage>
</organism>
<dbReference type="GO" id="GO:0005737">
    <property type="term" value="C:cytoplasm"/>
    <property type="evidence" value="ECO:0007669"/>
    <property type="project" value="UniProtKB-SubCell"/>
</dbReference>
<dbReference type="InterPro" id="IPR000740">
    <property type="entry name" value="GrpE"/>
</dbReference>
<reference evidence="6 7" key="1">
    <citation type="submission" date="2015-02" db="EMBL/GenBank/DDBJ databases">
        <title>Improved understanding of the partial-nitritation anammox process through 23 genomes representing the majority of the microbial community.</title>
        <authorList>
            <person name="Speth D.R."/>
            <person name="In T Zandt M."/>
            <person name="Guerrero Cruz S."/>
            <person name="Jetten M.S."/>
            <person name="Dutilh B.E."/>
        </authorList>
    </citation>
    <scope>NUCLEOTIDE SEQUENCE [LARGE SCALE GENOMIC DNA]</scope>
    <source>
        <strain evidence="6">OLB21</strain>
    </source>
</reference>
<dbReference type="STRING" id="1617427.UZ20_WS6002000025"/>
<keyword evidence="3" id="KW-0346">Stress response</keyword>
<evidence type="ECO:0000256" key="1">
    <source>
        <dbReference type="ARBA" id="ARBA00009054"/>
    </source>
</evidence>
<dbReference type="GO" id="GO:0000774">
    <property type="term" value="F:adenyl-nucleotide exchange factor activity"/>
    <property type="evidence" value="ECO:0007669"/>
    <property type="project" value="InterPro"/>
</dbReference>
<dbReference type="HAMAP" id="MF_01151">
    <property type="entry name" value="GrpE"/>
    <property type="match status" value="1"/>
</dbReference>
<sequence>MNKTDKDKSADMKTDKEITELEQAKAELVQANEAKLRLLADFQNYKKRVEAERSDAKYFAAKDIIGRIIDIVDDIQRAKQHNSESKKAESADVEMVLAKLLLILSDYGVMRTVISVGDKFEADKMEAIATVPADKDKHADTVVHADSCLYLDKENKVIKTAKVIIAKK</sequence>
<keyword evidence="5" id="KW-0175">Coiled coil</keyword>
<dbReference type="GO" id="GO:0051087">
    <property type="term" value="F:protein-folding chaperone binding"/>
    <property type="evidence" value="ECO:0007669"/>
    <property type="project" value="InterPro"/>
</dbReference>
<proteinExistence type="inferred from homology"/>
<dbReference type="Gene3D" id="3.90.20.20">
    <property type="match status" value="1"/>
</dbReference>
<comment type="caution">
    <text evidence="6">The sequence shown here is derived from an EMBL/GenBank/DDBJ whole genome shotgun (WGS) entry which is preliminary data.</text>
</comment>
<name>A0A136KLT9_9BACT</name>
<dbReference type="PANTHER" id="PTHR21237:SF23">
    <property type="entry name" value="GRPE PROTEIN HOMOLOG, MITOCHONDRIAL"/>
    <property type="match status" value="1"/>
</dbReference>
<dbReference type="Pfam" id="PF01025">
    <property type="entry name" value="GrpE"/>
    <property type="match status" value="1"/>
</dbReference>
<dbReference type="GO" id="GO:0051082">
    <property type="term" value="F:unfolded protein binding"/>
    <property type="evidence" value="ECO:0007669"/>
    <property type="project" value="TreeGrafter"/>
</dbReference>
<comment type="subcellular location">
    <subcellularLocation>
        <location evidence="3">Cytoplasm</location>
    </subcellularLocation>
</comment>
<gene>
    <name evidence="3 6" type="primary">grpE</name>
    <name evidence="6" type="ORF">UZ20_WS6002000025</name>
</gene>